<accession>A0A0C2J2P4</accession>
<comment type="caution">
    <text evidence="1">The sequence shown here is derived from an EMBL/GenBank/DDBJ whole genome shotgun (WGS) entry which is preliminary data.</text>
</comment>
<sequence>MNEIKTRIHKYNMKYEDCKYPLVCPQLIRTTNVLVARNLNHSLSCYDLNKMFKEYAFHRIVHGEYESLLYVTNQITYTHLLSSNIKIENEELHVCWCPADSSNRLEVGNILPSTKTAYHTSNSSSYKDTSISFNFQR</sequence>
<name>A0A0C2J2P4_THEKT</name>
<evidence type="ECO:0000313" key="2">
    <source>
        <dbReference type="Proteomes" id="UP000031668"/>
    </source>
</evidence>
<dbReference type="AlphaFoldDB" id="A0A0C2J2P4"/>
<gene>
    <name evidence="1" type="ORF">RF11_06268</name>
</gene>
<reference evidence="1 2" key="1">
    <citation type="journal article" date="2014" name="Genome Biol. Evol.">
        <title>The genome of the myxosporean Thelohanellus kitauei shows adaptations to nutrient acquisition within its fish host.</title>
        <authorList>
            <person name="Yang Y."/>
            <person name="Xiong J."/>
            <person name="Zhou Z."/>
            <person name="Huo F."/>
            <person name="Miao W."/>
            <person name="Ran C."/>
            <person name="Liu Y."/>
            <person name="Zhang J."/>
            <person name="Feng J."/>
            <person name="Wang M."/>
            <person name="Wang M."/>
            <person name="Wang L."/>
            <person name="Yao B."/>
        </authorList>
    </citation>
    <scope>NUCLEOTIDE SEQUENCE [LARGE SCALE GENOMIC DNA]</scope>
    <source>
        <strain evidence="1">Wuqing</strain>
    </source>
</reference>
<dbReference type="Proteomes" id="UP000031668">
    <property type="component" value="Unassembled WGS sequence"/>
</dbReference>
<evidence type="ECO:0000313" key="1">
    <source>
        <dbReference type="EMBL" id="KII63352.1"/>
    </source>
</evidence>
<organism evidence="1 2">
    <name type="scientific">Thelohanellus kitauei</name>
    <name type="common">Myxosporean</name>
    <dbReference type="NCBI Taxonomy" id="669202"/>
    <lineage>
        <taxon>Eukaryota</taxon>
        <taxon>Metazoa</taxon>
        <taxon>Cnidaria</taxon>
        <taxon>Myxozoa</taxon>
        <taxon>Myxosporea</taxon>
        <taxon>Bivalvulida</taxon>
        <taxon>Platysporina</taxon>
        <taxon>Myxobolidae</taxon>
        <taxon>Thelohanellus</taxon>
    </lineage>
</organism>
<proteinExistence type="predicted"/>
<keyword evidence="2" id="KW-1185">Reference proteome</keyword>
<protein>
    <submittedName>
        <fullName evidence="1">Uncharacterized protein</fullName>
    </submittedName>
</protein>
<dbReference type="EMBL" id="JWZT01004691">
    <property type="protein sequence ID" value="KII63352.1"/>
    <property type="molecule type" value="Genomic_DNA"/>
</dbReference>